<protein>
    <recommendedName>
        <fullName evidence="4">Peptidase A1 domain-containing protein</fullName>
    </recommendedName>
</protein>
<proteinExistence type="predicted"/>
<gene>
    <name evidence="2" type="ORF">P154DRAFT_615242</name>
</gene>
<accession>A0A6A5WXF4</accession>
<feature type="chain" id="PRO_5025458663" description="Peptidase A1 domain-containing protein" evidence="1">
    <location>
        <begin position="19"/>
        <end position="347"/>
    </location>
</feature>
<dbReference type="AlphaFoldDB" id="A0A6A5WXF4"/>
<dbReference type="EMBL" id="ML977559">
    <property type="protein sequence ID" value="KAF2006493.1"/>
    <property type="molecule type" value="Genomic_DNA"/>
</dbReference>
<dbReference type="OrthoDB" id="4524137at2759"/>
<keyword evidence="1" id="KW-0732">Signal</keyword>
<feature type="signal peptide" evidence="1">
    <location>
        <begin position="1"/>
        <end position="18"/>
    </location>
</feature>
<evidence type="ECO:0000313" key="2">
    <source>
        <dbReference type="EMBL" id="KAF2006493.1"/>
    </source>
</evidence>
<evidence type="ECO:0000256" key="1">
    <source>
        <dbReference type="SAM" id="SignalP"/>
    </source>
</evidence>
<evidence type="ECO:0008006" key="4">
    <source>
        <dbReference type="Google" id="ProtNLM"/>
    </source>
</evidence>
<evidence type="ECO:0000313" key="3">
    <source>
        <dbReference type="Proteomes" id="UP000799779"/>
    </source>
</evidence>
<keyword evidence="3" id="KW-1185">Reference proteome</keyword>
<dbReference type="Proteomes" id="UP000799779">
    <property type="component" value="Unassembled WGS sequence"/>
</dbReference>
<organism evidence="2 3">
    <name type="scientific">Amniculicola lignicola CBS 123094</name>
    <dbReference type="NCBI Taxonomy" id="1392246"/>
    <lineage>
        <taxon>Eukaryota</taxon>
        <taxon>Fungi</taxon>
        <taxon>Dikarya</taxon>
        <taxon>Ascomycota</taxon>
        <taxon>Pezizomycotina</taxon>
        <taxon>Dothideomycetes</taxon>
        <taxon>Pleosporomycetidae</taxon>
        <taxon>Pleosporales</taxon>
        <taxon>Amniculicolaceae</taxon>
        <taxon>Amniculicola</taxon>
    </lineage>
</organism>
<sequence length="347" mass="37794">MRVPHYPLLLAPIVLVICEPVIIPPSAPFSIPILGPALDPSTPWGVRITGTFPEPGKPVGRSFYDIAIRFTRPFFAGMADEILLDTLTPPSNPPTFLGLLGDADNPLLFLGPDSNLSAFTNEAGRNDVDIPTLPFGLNLGFLWRFNGSITLNAYYDANRINSTSWIPLPNSAKSQAESTFLFNGTFPFSAKVNNTACTAILDFNSDAIVLPPGYSCKDLTVEIVDAEPKYNIHIPEYLLSNTTRCLVRNETVLNSDPRKDTVVLGKPFFQAAYVYVEKSGQVYIARANDYDLAPKPEKFDKGAILRPPGQPEGYKPVQVESAANGLVGSVYLRVGVGILTLWASTCL</sequence>
<reference evidence="2" key="1">
    <citation type="journal article" date="2020" name="Stud. Mycol.">
        <title>101 Dothideomycetes genomes: a test case for predicting lifestyles and emergence of pathogens.</title>
        <authorList>
            <person name="Haridas S."/>
            <person name="Albert R."/>
            <person name="Binder M."/>
            <person name="Bloem J."/>
            <person name="Labutti K."/>
            <person name="Salamov A."/>
            <person name="Andreopoulos B."/>
            <person name="Baker S."/>
            <person name="Barry K."/>
            <person name="Bills G."/>
            <person name="Bluhm B."/>
            <person name="Cannon C."/>
            <person name="Castanera R."/>
            <person name="Culley D."/>
            <person name="Daum C."/>
            <person name="Ezra D."/>
            <person name="Gonzalez J."/>
            <person name="Henrissat B."/>
            <person name="Kuo A."/>
            <person name="Liang C."/>
            <person name="Lipzen A."/>
            <person name="Lutzoni F."/>
            <person name="Magnuson J."/>
            <person name="Mondo S."/>
            <person name="Nolan M."/>
            <person name="Ohm R."/>
            <person name="Pangilinan J."/>
            <person name="Park H.-J."/>
            <person name="Ramirez L."/>
            <person name="Alfaro M."/>
            <person name="Sun H."/>
            <person name="Tritt A."/>
            <person name="Yoshinaga Y."/>
            <person name="Zwiers L.-H."/>
            <person name="Turgeon B."/>
            <person name="Goodwin S."/>
            <person name="Spatafora J."/>
            <person name="Crous P."/>
            <person name="Grigoriev I."/>
        </authorList>
    </citation>
    <scope>NUCLEOTIDE SEQUENCE</scope>
    <source>
        <strain evidence="2">CBS 123094</strain>
    </source>
</reference>
<name>A0A6A5WXF4_9PLEO</name>